<dbReference type="SUPFAM" id="SSF57850">
    <property type="entry name" value="RING/U-box"/>
    <property type="match status" value="1"/>
</dbReference>
<keyword evidence="5" id="KW-0812">Transmembrane</keyword>
<proteinExistence type="predicted"/>
<dbReference type="VEuPathDB" id="TriTrypDB:LpyrH10_08_1970"/>
<feature type="region of interest" description="Disordered" evidence="4">
    <location>
        <begin position="1108"/>
        <end position="1191"/>
    </location>
</feature>
<feature type="transmembrane region" description="Helical" evidence="5">
    <location>
        <begin position="478"/>
        <end position="497"/>
    </location>
</feature>
<feature type="transmembrane region" description="Helical" evidence="5">
    <location>
        <begin position="560"/>
        <end position="581"/>
    </location>
</feature>
<feature type="transmembrane region" description="Helical" evidence="5">
    <location>
        <begin position="1054"/>
        <end position="1075"/>
    </location>
</feature>
<accession>A0A0N0DVL6</accession>
<evidence type="ECO:0000313" key="7">
    <source>
        <dbReference type="EMBL" id="KPA80541.1"/>
    </source>
</evidence>
<dbReference type="AlphaFoldDB" id="A0A0N0DVL6"/>
<feature type="transmembrane region" description="Helical" evidence="5">
    <location>
        <begin position="1029"/>
        <end position="1048"/>
    </location>
</feature>
<feature type="transmembrane region" description="Helical" evidence="5">
    <location>
        <begin position="894"/>
        <end position="917"/>
    </location>
</feature>
<dbReference type="OMA" id="IVTHRCR"/>
<comment type="caution">
    <text evidence="7">The sequence shown here is derived from an EMBL/GenBank/DDBJ whole genome shotgun (WGS) entry which is preliminary data.</text>
</comment>
<dbReference type="Gene3D" id="3.30.40.10">
    <property type="entry name" value="Zinc/RING finger domain, C3HC4 (zinc finger)"/>
    <property type="match status" value="1"/>
</dbReference>
<organism evidence="7 8">
    <name type="scientific">Leptomonas pyrrhocoris</name>
    <name type="common">Firebug parasite</name>
    <dbReference type="NCBI Taxonomy" id="157538"/>
    <lineage>
        <taxon>Eukaryota</taxon>
        <taxon>Discoba</taxon>
        <taxon>Euglenozoa</taxon>
        <taxon>Kinetoplastea</taxon>
        <taxon>Metakinetoplastina</taxon>
        <taxon>Trypanosomatida</taxon>
        <taxon>Trypanosomatidae</taxon>
        <taxon>Leishmaniinae</taxon>
        <taxon>Leptomonas</taxon>
    </lineage>
</organism>
<dbReference type="PROSITE" id="PS51292">
    <property type="entry name" value="ZF_RING_CH"/>
    <property type="match status" value="1"/>
</dbReference>
<keyword evidence="1" id="KW-0479">Metal-binding</keyword>
<dbReference type="OrthoDB" id="264354at2759"/>
<keyword evidence="3" id="KW-0862">Zinc</keyword>
<evidence type="ECO:0000256" key="2">
    <source>
        <dbReference type="ARBA" id="ARBA00022771"/>
    </source>
</evidence>
<feature type="compositionally biased region" description="Polar residues" evidence="4">
    <location>
        <begin position="35"/>
        <end position="46"/>
    </location>
</feature>
<keyword evidence="8" id="KW-1185">Reference proteome</keyword>
<name>A0A0N0DVL6_LEPPY</name>
<dbReference type="PANTHER" id="PTHR20893">
    <property type="entry name" value="LD08641P"/>
    <property type="match status" value="1"/>
</dbReference>
<dbReference type="Pfam" id="PF12906">
    <property type="entry name" value="RINGv"/>
    <property type="match status" value="1"/>
</dbReference>
<dbReference type="GeneID" id="26905039"/>
<feature type="transmembrane region" description="Helical" evidence="5">
    <location>
        <begin position="144"/>
        <end position="166"/>
    </location>
</feature>
<feature type="region of interest" description="Disordered" evidence="4">
    <location>
        <begin position="1"/>
        <end position="46"/>
    </location>
</feature>
<feature type="transmembrane region" description="Helical" evidence="5">
    <location>
        <begin position="211"/>
        <end position="239"/>
    </location>
</feature>
<feature type="region of interest" description="Disordered" evidence="4">
    <location>
        <begin position="292"/>
        <end position="345"/>
    </location>
</feature>
<evidence type="ECO:0000256" key="3">
    <source>
        <dbReference type="ARBA" id="ARBA00022833"/>
    </source>
</evidence>
<dbReference type="Proteomes" id="UP000037923">
    <property type="component" value="Unassembled WGS sequence"/>
</dbReference>
<dbReference type="GO" id="GO:0008270">
    <property type="term" value="F:zinc ion binding"/>
    <property type="evidence" value="ECO:0007669"/>
    <property type="project" value="UniProtKB-KW"/>
</dbReference>
<feature type="compositionally biased region" description="Low complexity" evidence="4">
    <location>
        <begin position="1144"/>
        <end position="1163"/>
    </location>
</feature>
<gene>
    <name evidence="7" type="ORF">ABB37_04748</name>
</gene>
<evidence type="ECO:0000256" key="5">
    <source>
        <dbReference type="SAM" id="Phobius"/>
    </source>
</evidence>
<protein>
    <submittedName>
        <fullName evidence="7">Putative Zn-finger domain protein</fullName>
    </submittedName>
</protein>
<dbReference type="RefSeq" id="XP_015658980.1">
    <property type="nucleotide sequence ID" value="XM_015802536.1"/>
</dbReference>
<feature type="transmembrane region" description="Helical" evidence="5">
    <location>
        <begin position="446"/>
        <end position="472"/>
    </location>
</feature>
<evidence type="ECO:0000259" key="6">
    <source>
        <dbReference type="PROSITE" id="PS51292"/>
    </source>
</evidence>
<feature type="transmembrane region" description="Helical" evidence="5">
    <location>
        <begin position="996"/>
        <end position="1022"/>
    </location>
</feature>
<dbReference type="SMART" id="SM00744">
    <property type="entry name" value="RINGv"/>
    <property type="match status" value="1"/>
</dbReference>
<feature type="transmembrane region" description="Helical" evidence="5">
    <location>
        <begin position="397"/>
        <end position="415"/>
    </location>
</feature>
<reference evidence="7 8" key="1">
    <citation type="submission" date="2015-07" db="EMBL/GenBank/DDBJ databases">
        <title>High-quality genome of monoxenous trypanosomatid Leptomonas pyrrhocoris.</title>
        <authorList>
            <person name="Flegontov P."/>
            <person name="Butenko A."/>
            <person name="Firsov S."/>
            <person name="Vlcek C."/>
            <person name="Logacheva M.D."/>
            <person name="Field M."/>
            <person name="Filatov D."/>
            <person name="Flegontova O."/>
            <person name="Gerasimov E."/>
            <person name="Jackson A.P."/>
            <person name="Kelly S."/>
            <person name="Opperdoes F."/>
            <person name="O'Reilly A."/>
            <person name="Votypka J."/>
            <person name="Yurchenko V."/>
            <person name="Lukes J."/>
        </authorList>
    </citation>
    <scope>NUCLEOTIDE SEQUENCE [LARGE SCALE GENOMIC DNA]</scope>
    <source>
        <strain evidence="7">H10</strain>
    </source>
</reference>
<keyword evidence="5" id="KW-0472">Membrane</keyword>
<evidence type="ECO:0000256" key="1">
    <source>
        <dbReference type="ARBA" id="ARBA00022723"/>
    </source>
</evidence>
<sequence>METASSAAVHGVEDVRAGDRDGEAPLPSSPPLSSFNLSHHASQTSSPSHLGRHMECWICFDSNNTPADPIVTHRCRCRGSVGFVHQRCIDKWVIQKHNNTCRSCGAVYRLGHSDYPPGAQLPLDFKGRTVFLLKFLVQPLLKEIVEALVCALLRFLCVPMFLGAIYNYHRLTVLLWIVTGSATTPETHASSASASPLVAWLFNTDSADVKVSYTVCLAAWAETLLVGLVVCTATTVVSVTSRQWHKYFKNARRKHERDGAAAMPQEAEAPVAMAAVDGLRHDTDNNRQATAATVDGAADRLDGAGPEAAPADAREDDGTSSGEDDDSTTDGSSSGDSDSDDDHPAPRLSFVDEMFDLVDWVKSGAGGGGLRRLLPSLAVQLRYGVVLTLLLRCPLGRVVIAVACIVLVVGWRYRYSRHILRKPKLRFHEVAERVPLLSRDEVQTLFYVYLVDAFFFYCILPELGGITLHYALSPYLDIGMNGGLLNFFYGLTVWKLAVYWGIGALLVMGLTAVELTVVSALFANGVELFFVRSFDARWDTALGYWRCVITQVFDTDPPRIVYGFVRVAVVELLVLLIFMRIPFWGMSGVRNLVWGDGVMLAASPFPSSDVFFPPPPTKMAFDFAISDGYDMDDDLTFAEWRRLEALQLFDEKVFMPLEAAYIEMGEFVPDYAAGIPEKFLLRRDPRANASVTVHTPEKVWAQVWGSLPDTAVFTFDLLDPSSAARVAEFSEGFRDTLARVRAPLEWLRLATRRASVCDTLTALSAPVDFYKNDTHSASAVDIEGLLKPPLMFPRHPQLSLAKFWNFHIFGWEARHLKVPHRSSHVSNDIIKRIEHSVYKDERQRPSLRMHTENIVNCYVAFMQVTQPFMRVGRWHTKVMDWGAMLLVRNIFFDYGALLLLYVLAFFTAVSCFVFFPLQRAQLRLLLPFVRWVGRHVVHMEDYLFDQDQIRAVEDFMRAEFDDELVLPPMVEPMGFNRREDYLDESRIPSYVVLRRVVVSVLFFMAASLMVWTVPVLCGSLLLSFTSNALPVLLGATLMSFFIWSPSLLARSAVVGAAFSLTIVVAVPLLFMMYVAPTLQTLWRFPPSVVTETFQRHYNIRQMVDRYSESDGGWRNKDGGSRRSSREEDGDNEREVEAENDEWESVSSSEAASEAEMEGQGQTQNEEEEEEEKPERAEEADENGRAAAAPPH</sequence>
<feature type="domain" description="RING-CH-type" evidence="6">
    <location>
        <begin position="48"/>
        <end position="111"/>
    </location>
</feature>
<keyword evidence="2" id="KW-0863">Zinc-finger</keyword>
<feature type="transmembrane region" description="Helical" evidence="5">
    <location>
        <begin position="504"/>
        <end position="523"/>
    </location>
</feature>
<dbReference type="InterPro" id="IPR011016">
    <property type="entry name" value="Znf_RING-CH"/>
</dbReference>
<dbReference type="EMBL" id="LGTL01000008">
    <property type="protein sequence ID" value="KPA80541.1"/>
    <property type="molecule type" value="Genomic_DNA"/>
</dbReference>
<dbReference type="PANTHER" id="PTHR20893:SF2">
    <property type="entry name" value="LD08641P"/>
    <property type="match status" value="1"/>
</dbReference>
<dbReference type="CDD" id="cd16495">
    <property type="entry name" value="RING_CH-C4HC3_MARCH"/>
    <property type="match status" value="1"/>
</dbReference>
<keyword evidence="5" id="KW-1133">Transmembrane helix</keyword>
<evidence type="ECO:0000256" key="4">
    <source>
        <dbReference type="SAM" id="MobiDB-lite"/>
    </source>
</evidence>
<dbReference type="InterPro" id="IPR013083">
    <property type="entry name" value="Znf_RING/FYVE/PHD"/>
</dbReference>
<feature type="compositionally biased region" description="Basic and acidic residues" evidence="4">
    <location>
        <begin position="11"/>
        <end position="23"/>
    </location>
</feature>
<evidence type="ECO:0000313" key="8">
    <source>
        <dbReference type="Proteomes" id="UP000037923"/>
    </source>
</evidence>
<feature type="compositionally biased region" description="Basic and acidic residues" evidence="4">
    <location>
        <begin position="1108"/>
        <end position="1136"/>
    </location>
</feature>